<dbReference type="Proteomes" id="UP000187203">
    <property type="component" value="Unassembled WGS sequence"/>
</dbReference>
<proteinExistence type="predicted"/>
<accession>A0A1R3J2X0</accession>
<evidence type="ECO:0000313" key="3">
    <source>
        <dbReference type="Proteomes" id="UP000187203"/>
    </source>
</evidence>
<reference evidence="3" key="1">
    <citation type="submission" date="2013-09" db="EMBL/GenBank/DDBJ databases">
        <title>Corchorus olitorius genome sequencing.</title>
        <authorList>
            <person name="Alam M."/>
            <person name="Haque M.S."/>
            <person name="Islam M.S."/>
            <person name="Emdad E.M."/>
            <person name="Islam M.M."/>
            <person name="Ahmed B."/>
            <person name="Halim A."/>
            <person name="Hossen Q.M.M."/>
            <person name="Hossain M.Z."/>
            <person name="Ahmed R."/>
            <person name="Khan M.M."/>
            <person name="Islam R."/>
            <person name="Rashid M.M."/>
            <person name="Khan S.A."/>
            <person name="Rahman M.S."/>
            <person name="Alam M."/>
            <person name="Yahiya A.S."/>
            <person name="Khan M.S."/>
            <person name="Azam M.S."/>
            <person name="Haque T."/>
            <person name="Lashkar M.Z.H."/>
            <person name="Akhand A.I."/>
            <person name="Morshed G."/>
            <person name="Roy S."/>
            <person name="Uddin K.S."/>
            <person name="Rabeya T."/>
            <person name="Hossain A.S."/>
            <person name="Chowdhury A."/>
            <person name="Snigdha A.R."/>
            <person name="Mortoza M.S."/>
            <person name="Matin S.A."/>
            <person name="Hoque S.M.E."/>
            <person name="Islam M.K."/>
            <person name="Roy D.K."/>
            <person name="Haider R."/>
            <person name="Moosa M.M."/>
            <person name="Elias S.M."/>
            <person name="Hasan A.M."/>
            <person name="Jahan S."/>
            <person name="Shafiuddin M."/>
            <person name="Mahmood N."/>
            <person name="Shommy N.S."/>
        </authorList>
    </citation>
    <scope>NUCLEOTIDE SEQUENCE [LARGE SCALE GENOMIC DNA]</scope>
    <source>
        <strain evidence="3">cv. O-4</strain>
    </source>
</reference>
<feature type="compositionally biased region" description="Basic and acidic residues" evidence="1">
    <location>
        <begin position="21"/>
        <end position="31"/>
    </location>
</feature>
<gene>
    <name evidence="2" type="ORF">COLO4_19886</name>
</gene>
<protein>
    <submittedName>
        <fullName evidence="2">Uncharacterized protein</fullName>
    </submittedName>
</protein>
<dbReference type="EMBL" id="AWUE01016891">
    <property type="protein sequence ID" value="OMO89171.1"/>
    <property type="molecule type" value="Genomic_DNA"/>
</dbReference>
<sequence length="31" mass="3305">MSRVAAGLGVVNKAAQNHKSKISDSEEDHPK</sequence>
<feature type="region of interest" description="Disordered" evidence="1">
    <location>
        <begin position="1"/>
        <end position="31"/>
    </location>
</feature>
<keyword evidence="3" id="KW-1185">Reference proteome</keyword>
<evidence type="ECO:0000313" key="2">
    <source>
        <dbReference type="EMBL" id="OMO89171.1"/>
    </source>
</evidence>
<evidence type="ECO:0000256" key="1">
    <source>
        <dbReference type="SAM" id="MobiDB-lite"/>
    </source>
</evidence>
<dbReference type="AlphaFoldDB" id="A0A1R3J2X0"/>
<name>A0A1R3J2X0_9ROSI</name>
<comment type="caution">
    <text evidence="2">The sequence shown here is derived from an EMBL/GenBank/DDBJ whole genome shotgun (WGS) entry which is preliminary data.</text>
</comment>
<organism evidence="2 3">
    <name type="scientific">Corchorus olitorius</name>
    <dbReference type="NCBI Taxonomy" id="93759"/>
    <lineage>
        <taxon>Eukaryota</taxon>
        <taxon>Viridiplantae</taxon>
        <taxon>Streptophyta</taxon>
        <taxon>Embryophyta</taxon>
        <taxon>Tracheophyta</taxon>
        <taxon>Spermatophyta</taxon>
        <taxon>Magnoliopsida</taxon>
        <taxon>eudicotyledons</taxon>
        <taxon>Gunneridae</taxon>
        <taxon>Pentapetalae</taxon>
        <taxon>rosids</taxon>
        <taxon>malvids</taxon>
        <taxon>Malvales</taxon>
        <taxon>Malvaceae</taxon>
        <taxon>Grewioideae</taxon>
        <taxon>Apeibeae</taxon>
        <taxon>Corchorus</taxon>
    </lineage>
</organism>